<evidence type="ECO:0008006" key="14">
    <source>
        <dbReference type="Google" id="ProtNLM"/>
    </source>
</evidence>
<feature type="domain" description="LysM" evidence="10">
    <location>
        <begin position="164"/>
        <end position="213"/>
    </location>
</feature>
<evidence type="ECO:0000259" key="10">
    <source>
        <dbReference type="PROSITE" id="PS51782"/>
    </source>
</evidence>
<dbReference type="PROSITE" id="PS51935">
    <property type="entry name" value="NLPC_P60"/>
    <property type="match status" value="1"/>
</dbReference>
<feature type="region of interest" description="Disordered" evidence="8">
    <location>
        <begin position="123"/>
        <end position="156"/>
    </location>
</feature>
<dbReference type="Gene3D" id="3.10.350.10">
    <property type="entry name" value="LysM domain"/>
    <property type="match status" value="1"/>
</dbReference>
<evidence type="ECO:0000256" key="6">
    <source>
        <dbReference type="ARBA" id="ARBA00022801"/>
    </source>
</evidence>
<keyword evidence="5" id="KW-0677">Repeat</keyword>
<evidence type="ECO:0000256" key="2">
    <source>
        <dbReference type="ARBA" id="ARBA00010830"/>
    </source>
</evidence>
<comment type="caution">
    <text evidence="12">The sequence shown here is derived from an EMBL/GenBank/DDBJ whole genome shotgun (WGS) entry which is preliminary data.</text>
</comment>
<dbReference type="InterPro" id="IPR010618">
    <property type="entry name" value="RPF"/>
</dbReference>
<comment type="similarity">
    <text evidence="2">Belongs to the transglycosylase family. Rpf subfamily.</text>
</comment>
<dbReference type="SUPFAM" id="SSF53955">
    <property type="entry name" value="Lysozyme-like"/>
    <property type="match status" value="1"/>
</dbReference>
<reference evidence="13" key="1">
    <citation type="journal article" date="2019" name="Int. J. Syst. Evol. Microbiol.">
        <title>The Global Catalogue of Microorganisms (GCM) 10K type strain sequencing project: providing services to taxonomists for standard genome sequencing and annotation.</title>
        <authorList>
            <consortium name="The Broad Institute Genomics Platform"/>
            <consortium name="The Broad Institute Genome Sequencing Center for Infectious Disease"/>
            <person name="Wu L."/>
            <person name="Ma J."/>
        </authorList>
    </citation>
    <scope>NUCLEOTIDE SEQUENCE [LARGE SCALE GENOMIC DNA]</scope>
    <source>
        <strain evidence="13">JCM 7356</strain>
    </source>
</reference>
<dbReference type="InterPro" id="IPR036779">
    <property type="entry name" value="LysM_dom_sf"/>
</dbReference>
<gene>
    <name evidence="12" type="ORF">GCM10010430_18080</name>
</gene>
<keyword evidence="6" id="KW-0378">Hydrolase</keyword>
<dbReference type="Pfam" id="PF00877">
    <property type="entry name" value="NLPC_P60"/>
    <property type="match status" value="1"/>
</dbReference>
<evidence type="ECO:0000256" key="7">
    <source>
        <dbReference type="ARBA" id="ARBA00022807"/>
    </source>
</evidence>
<name>A0ABP5QMB9_9ACTN</name>
<dbReference type="CDD" id="cd13925">
    <property type="entry name" value="RPF"/>
    <property type="match status" value="1"/>
</dbReference>
<dbReference type="Gene3D" id="1.10.530.10">
    <property type="match status" value="1"/>
</dbReference>
<feature type="domain" description="NlpC/P60" evidence="11">
    <location>
        <begin position="257"/>
        <end position="376"/>
    </location>
</feature>
<feature type="compositionally biased region" description="Low complexity" evidence="8">
    <location>
        <begin position="145"/>
        <end position="156"/>
    </location>
</feature>
<dbReference type="PANTHER" id="PTHR47053:SF1">
    <property type="entry name" value="MUREIN DD-ENDOPEPTIDASE MEPH-RELATED"/>
    <property type="match status" value="1"/>
</dbReference>
<dbReference type="Pfam" id="PF06737">
    <property type="entry name" value="Transglycosylas"/>
    <property type="match status" value="1"/>
</dbReference>
<evidence type="ECO:0000256" key="3">
    <source>
        <dbReference type="ARBA" id="ARBA00022670"/>
    </source>
</evidence>
<dbReference type="InterPro" id="IPR023346">
    <property type="entry name" value="Lysozyme-like_dom_sf"/>
</dbReference>
<dbReference type="Pfam" id="PF01476">
    <property type="entry name" value="LysM"/>
    <property type="match status" value="1"/>
</dbReference>
<accession>A0ABP5QMB9</accession>
<proteinExistence type="inferred from homology"/>
<keyword evidence="3" id="KW-0645">Protease</keyword>
<feature type="signal peptide" evidence="9">
    <location>
        <begin position="1"/>
        <end position="30"/>
    </location>
</feature>
<comment type="similarity">
    <text evidence="1">Belongs to the peptidase C40 family.</text>
</comment>
<dbReference type="PANTHER" id="PTHR47053">
    <property type="entry name" value="MUREIN DD-ENDOPEPTIDASE MEPH-RELATED"/>
    <property type="match status" value="1"/>
</dbReference>
<dbReference type="InterPro" id="IPR038765">
    <property type="entry name" value="Papain-like_cys_pep_sf"/>
</dbReference>
<evidence type="ECO:0000313" key="12">
    <source>
        <dbReference type="EMBL" id="GAA2237513.1"/>
    </source>
</evidence>
<dbReference type="InterPro" id="IPR051202">
    <property type="entry name" value="Peptidase_C40"/>
</dbReference>
<evidence type="ECO:0000256" key="4">
    <source>
        <dbReference type="ARBA" id="ARBA00022729"/>
    </source>
</evidence>
<evidence type="ECO:0000256" key="1">
    <source>
        <dbReference type="ARBA" id="ARBA00007074"/>
    </source>
</evidence>
<feature type="chain" id="PRO_5045514643" description="Peptidase" evidence="9">
    <location>
        <begin position="31"/>
        <end position="376"/>
    </location>
</feature>
<evidence type="ECO:0000256" key="9">
    <source>
        <dbReference type="SAM" id="SignalP"/>
    </source>
</evidence>
<keyword evidence="4 9" id="KW-0732">Signal</keyword>
<evidence type="ECO:0000259" key="11">
    <source>
        <dbReference type="PROSITE" id="PS51935"/>
    </source>
</evidence>
<keyword evidence="13" id="KW-1185">Reference proteome</keyword>
<feature type="region of interest" description="Disordered" evidence="8">
    <location>
        <begin position="214"/>
        <end position="254"/>
    </location>
</feature>
<dbReference type="EMBL" id="BAAATR010000006">
    <property type="protein sequence ID" value="GAA2237513.1"/>
    <property type="molecule type" value="Genomic_DNA"/>
</dbReference>
<dbReference type="Gene3D" id="3.90.1720.10">
    <property type="entry name" value="endopeptidase domain like (from Nostoc punctiforme)"/>
    <property type="match status" value="1"/>
</dbReference>
<dbReference type="InterPro" id="IPR000064">
    <property type="entry name" value="NLP_P60_dom"/>
</dbReference>
<feature type="compositionally biased region" description="Pro residues" evidence="8">
    <location>
        <begin position="239"/>
        <end position="250"/>
    </location>
</feature>
<dbReference type="SUPFAM" id="SSF54001">
    <property type="entry name" value="Cysteine proteinases"/>
    <property type="match status" value="1"/>
</dbReference>
<dbReference type="CDD" id="cd00118">
    <property type="entry name" value="LysM"/>
    <property type="match status" value="1"/>
</dbReference>
<feature type="compositionally biased region" description="Low complexity" evidence="8">
    <location>
        <begin position="227"/>
        <end position="238"/>
    </location>
</feature>
<evidence type="ECO:0000256" key="5">
    <source>
        <dbReference type="ARBA" id="ARBA00022737"/>
    </source>
</evidence>
<evidence type="ECO:0000313" key="13">
    <source>
        <dbReference type="Proteomes" id="UP001500305"/>
    </source>
</evidence>
<evidence type="ECO:0000256" key="8">
    <source>
        <dbReference type="SAM" id="MobiDB-lite"/>
    </source>
</evidence>
<feature type="compositionally biased region" description="Low complexity" evidence="8">
    <location>
        <begin position="123"/>
        <end position="137"/>
    </location>
</feature>
<dbReference type="Proteomes" id="UP001500305">
    <property type="component" value="Unassembled WGS sequence"/>
</dbReference>
<organism evidence="12 13">
    <name type="scientific">Kitasatospora cystarginea</name>
    <dbReference type="NCBI Taxonomy" id="58350"/>
    <lineage>
        <taxon>Bacteria</taxon>
        <taxon>Bacillati</taxon>
        <taxon>Actinomycetota</taxon>
        <taxon>Actinomycetes</taxon>
        <taxon>Kitasatosporales</taxon>
        <taxon>Streptomycetaceae</taxon>
        <taxon>Kitasatospora</taxon>
    </lineage>
</organism>
<protein>
    <recommendedName>
        <fullName evidence="14">Peptidase</fullName>
    </recommendedName>
</protein>
<dbReference type="PROSITE" id="PS51782">
    <property type="entry name" value="LYSM"/>
    <property type="match status" value="1"/>
</dbReference>
<dbReference type="SUPFAM" id="SSF54106">
    <property type="entry name" value="LysM domain"/>
    <property type="match status" value="1"/>
</dbReference>
<sequence length="376" mass="37619">MLPINANKRARRLIAATGVVGLGLSIPALAASGASAASVSTWDKVAQCESGGNWSINTGNGFYGGLQFTASTWAAFGGTQYAPQANLATKAQQIAIAEKVLASQGPGAWPVCSVKAGLTKDSAPAQVDTSAPAAAPAPAAPATPAPAATPKSAPAAAPQAASGAKYTVVAGDWLSSIATKNNVDGGWQKLYDLNKSVLPQGPDMIFPGQQLALGSTSAAAPKQDTQKPAAKPSSSSTPAPAPAPAKPATPAPAATATGSKAAAVNFALSKVGQAYVYGGSSDGGWDCSGLTQAAYRQAGISLPRVAADQADVTTKVSLDKLQPGDLLFWSNNGSNSGVYHVAIYIGDGKYVEAANPKAGVKVETIANYAPDFAGRV</sequence>
<dbReference type="RefSeq" id="WP_344635737.1">
    <property type="nucleotide sequence ID" value="NZ_BAAATR010000006.1"/>
</dbReference>
<dbReference type="InterPro" id="IPR018392">
    <property type="entry name" value="LysM"/>
</dbReference>
<keyword evidence="7" id="KW-0788">Thiol protease</keyword>
<dbReference type="SMART" id="SM00257">
    <property type="entry name" value="LysM"/>
    <property type="match status" value="1"/>
</dbReference>